<dbReference type="PANTHER" id="PTHR35342:SF5">
    <property type="entry name" value="TRICARBOXYLIC TRANSPORT PROTEIN"/>
    <property type="match status" value="1"/>
</dbReference>
<feature type="transmembrane region" description="Helical" evidence="1">
    <location>
        <begin position="30"/>
        <end position="48"/>
    </location>
</feature>
<dbReference type="EMBL" id="CP107716">
    <property type="protein sequence ID" value="UYQ73535.1"/>
    <property type="molecule type" value="Genomic_DNA"/>
</dbReference>
<reference evidence="3" key="1">
    <citation type="submission" date="2022-10" db="EMBL/GenBank/DDBJ databases">
        <title>YIM 151497 complete genome.</title>
        <authorList>
            <person name="Chen X."/>
        </authorList>
    </citation>
    <scope>NUCLEOTIDE SEQUENCE</scope>
    <source>
        <strain evidence="3">YIM 151497</strain>
    </source>
</reference>
<dbReference type="InterPro" id="IPR002823">
    <property type="entry name" value="DUF112_TM"/>
</dbReference>
<feature type="transmembrane region" description="Helical" evidence="1">
    <location>
        <begin position="356"/>
        <end position="376"/>
    </location>
</feature>
<name>A0ABY6IV16_9HYPH</name>
<evidence type="ECO:0000259" key="2">
    <source>
        <dbReference type="Pfam" id="PF01970"/>
    </source>
</evidence>
<keyword evidence="1" id="KW-0472">Membrane</keyword>
<feature type="transmembrane region" description="Helical" evidence="1">
    <location>
        <begin position="60"/>
        <end position="80"/>
    </location>
</feature>
<feature type="domain" description="DUF112" evidence="2">
    <location>
        <begin position="19"/>
        <end position="440"/>
    </location>
</feature>
<feature type="transmembrane region" description="Helical" evidence="1">
    <location>
        <begin position="201"/>
        <end position="220"/>
    </location>
</feature>
<feature type="transmembrane region" description="Helical" evidence="1">
    <location>
        <begin position="254"/>
        <end position="281"/>
    </location>
</feature>
<feature type="transmembrane region" description="Helical" evidence="1">
    <location>
        <begin position="107"/>
        <end position="130"/>
    </location>
</feature>
<keyword evidence="1" id="KW-0812">Transmembrane</keyword>
<organism evidence="3 4">
    <name type="scientific">Pelagibacterium flavum</name>
    <dbReference type="NCBI Taxonomy" id="2984530"/>
    <lineage>
        <taxon>Bacteria</taxon>
        <taxon>Pseudomonadati</taxon>
        <taxon>Pseudomonadota</taxon>
        <taxon>Alphaproteobacteria</taxon>
        <taxon>Hyphomicrobiales</taxon>
        <taxon>Devosiaceae</taxon>
        <taxon>Pelagibacterium</taxon>
    </lineage>
</organism>
<feature type="transmembrane region" description="Helical" evidence="1">
    <location>
        <begin position="477"/>
        <end position="496"/>
    </location>
</feature>
<sequence length="508" mass="52055">MTFELLLSVLGTLFSPPMLALITLGTFAGIVVGALPGLSATMAIALMIPVTFTMDALSGIVLLIAIYAGSMFGGSVPAILLHTPGTPSAAATAIDGYQLTRKGQGGLALGIAAIASATGGTLSALALLLIAPPLAQVSLFFSAPEYFLIAVFGLSIIAGVVDGPIIKALAAGVFGLLVGTVGIDVFTGFNRFTFGITELQGGISLVPAMIGLFSMSQVLIQLEPGNEPTHQTTGPSTLGRILPTRAQLKSVRGAIFGGSAIGMGVGVLPGAGGEIGSWVAYNEAKRFSKNRSEFGKGSLEGVAAPEAANNGVTGGAMIPLMTLGIPANIATAVLLGGFLIQGLTPGRSLFTQQAELTYSIIFGFVIANIVMGVLAISSARYLALISRVSPRVITPLIIGLSVVGSYAINNSLFDVWVMLAFGLLGYLARKGGFHPAPIVLGMLLGPIAEQGFRQTMTLARVAGQDVASFIVSRPPSLVLIAIIVLAFGGPIIAKAWRSWRRPAVKPTG</sequence>
<accession>A0ABY6IV16</accession>
<proteinExistence type="predicted"/>
<dbReference type="Proteomes" id="UP001163882">
    <property type="component" value="Chromosome"/>
</dbReference>
<evidence type="ECO:0000313" key="4">
    <source>
        <dbReference type="Proteomes" id="UP001163882"/>
    </source>
</evidence>
<keyword evidence="4" id="KW-1185">Reference proteome</keyword>
<gene>
    <name evidence="3" type="ORF">OF122_07205</name>
</gene>
<feature type="transmembrane region" description="Helical" evidence="1">
    <location>
        <begin position="137"/>
        <end position="159"/>
    </location>
</feature>
<protein>
    <submittedName>
        <fullName evidence="3">Tripartite tricarboxylate transporter permease</fullName>
    </submittedName>
</protein>
<feature type="transmembrane region" description="Helical" evidence="1">
    <location>
        <begin position="165"/>
        <end position="189"/>
    </location>
</feature>
<dbReference type="PANTHER" id="PTHR35342">
    <property type="entry name" value="TRICARBOXYLIC TRANSPORT PROTEIN"/>
    <property type="match status" value="1"/>
</dbReference>
<evidence type="ECO:0000256" key="1">
    <source>
        <dbReference type="SAM" id="Phobius"/>
    </source>
</evidence>
<dbReference type="RefSeq" id="WP_264227103.1">
    <property type="nucleotide sequence ID" value="NZ_CP107716.1"/>
</dbReference>
<keyword evidence="1" id="KW-1133">Transmembrane helix</keyword>
<evidence type="ECO:0000313" key="3">
    <source>
        <dbReference type="EMBL" id="UYQ73535.1"/>
    </source>
</evidence>
<dbReference type="Pfam" id="PF01970">
    <property type="entry name" value="TctA"/>
    <property type="match status" value="1"/>
</dbReference>
<feature type="transmembrane region" description="Helical" evidence="1">
    <location>
        <begin position="388"/>
        <end position="408"/>
    </location>
</feature>
<feature type="transmembrane region" description="Helical" evidence="1">
    <location>
        <begin position="325"/>
        <end position="344"/>
    </location>
</feature>